<feature type="compositionally biased region" description="Low complexity" evidence="1">
    <location>
        <begin position="42"/>
        <end position="51"/>
    </location>
</feature>
<comment type="caution">
    <text evidence="3">The sequence shown here is derived from an EMBL/GenBank/DDBJ whole genome shotgun (WGS) entry which is preliminary data.</text>
</comment>
<keyword evidence="4" id="KW-1185">Reference proteome</keyword>
<keyword evidence="2" id="KW-0732">Signal</keyword>
<dbReference type="SUPFAM" id="SSF51322">
    <property type="entry name" value="Cyanovirin-N"/>
    <property type="match status" value="1"/>
</dbReference>
<feature type="region of interest" description="Disordered" evidence="1">
    <location>
        <begin position="35"/>
        <end position="65"/>
    </location>
</feature>
<sequence>MHGFLKTLILSTLVALLFCSQSAFALTNAKRFALGLPPNPPVRRGTPVRPRSQSPGPTDVPTPSNPCKGVSLGVNGLSLNANCQNTGVSIPIDTCLKNVKGELKCKKNGGAITGGCVNCSMDGTTLTCNCLNQKLSLTTSSIDIELCLNELLPLI</sequence>
<evidence type="ECO:0000256" key="1">
    <source>
        <dbReference type="SAM" id="MobiDB-lite"/>
    </source>
</evidence>
<dbReference type="InterPro" id="IPR036673">
    <property type="entry name" value="Cyanovirin-N_sf"/>
</dbReference>
<protein>
    <recommendedName>
        <fullName evidence="5">Cyanovirin-N domain-containing protein</fullName>
    </recommendedName>
</protein>
<feature type="chain" id="PRO_5046189540" description="Cyanovirin-N domain-containing protein" evidence="2">
    <location>
        <begin position="26"/>
        <end position="155"/>
    </location>
</feature>
<reference evidence="3 4" key="1">
    <citation type="submission" date="2024-01" db="EMBL/GenBank/DDBJ databases">
        <title>A draft genome for the cacao thread blight pathogen Marasmiellus scandens.</title>
        <authorList>
            <person name="Baruah I.K."/>
            <person name="Leung J."/>
            <person name="Bukari Y."/>
            <person name="Amoako-Attah I."/>
            <person name="Meinhardt L.W."/>
            <person name="Bailey B.A."/>
            <person name="Cohen S.P."/>
        </authorList>
    </citation>
    <scope>NUCLEOTIDE SEQUENCE [LARGE SCALE GENOMIC DNA]</scope>
    <source>
        <strain evidence="3 4">GH-19</strain>
    </source>
</reference>
<evidence type="ECO:0000256" key="2">
    <source>
        <dbReference type="SAM" id="SignalP"/>
    </source>
</evidence>
<evidence type="ECO:0008006" key="5">
    <source>
        <dbReference type="Google" id="ProtNLM"/>
    </source>
</evidence>
<dbReference type="Gene3D" id="2.30.60.10">
    <property type="entry name" value="Cyanovirin-N"/>
    <property type="match status" value="1"/>
</dbReference>
<name>A0ABR1JIH7_9AGAR</name>
<feature type="signal peptide" evidence="2">
    <location>
        <begin position="1"/>
        <end position="25"/>
    </location>
</feature>
<evidence type="ECO:0000313" key="4">
    <source>
        <dbReference type="Proteomes" id="UP001498398"/>
    </source>
</evidence>
<dbReference type="Proteomes" id="UP001498398">
    <property type="component" value="Unassembled WGS sequence"/>
</dbReference>
<dbReference type="EMBL" id="JBANRG010000014">
    <property type="protein sequence ID" value="KAK7460994.1"/>
    <property type="molecule type" value="Genomic_DNA"/>
</dbReference>
<organism evidence="3 4">
    <name type="scientific">Marasmiellus scandens</name>
    <dbReference type="NCBI Taxonomy" id="2682957"/>
    <lineage>
        <taxon>Eukaryota</taxon>
        <taxon>Fungi</taxon>
        <taxon>Dikarya</taxon>
        <taxon>Basidiomycota</taxon>
        <taxon>Agaricomycotina</taxon>
        <taxon>Agaricomycetes</taxon>
        <taxon>Agaricomycetidae</taxon>
        <taxon>Agaricales</taxon>
        <taxon>Marasmiineae</taxon>
        <taxon>Omphalotaceae</taxon>
        <taxon>Marasmiellus</taxon>
    </lineage>
</organism>
<proteinExistence type="predicted"/>
<evidence type="ECO:0000313" key="3">
    <source>
        <dbReference type="EMBL" id="KAK7460994.1"/>
    </source>
</evidence>
<accession>A0ABR1JIH7</accession>
<gene>
    <name evidence="3" type="ORF">VKT23_008921</name>
</gene>